<evidence type="ECO:0000259" key="15">
    <source>
        <dbReference type="Pfam" id="PF08033"/>
    </source>
</evidence>
<evidence type="ECO:0000313" key="17">
    <source>
        <dbReference type="Proteomes" id="UP001470230"/>
    </source>
</evidence>
<comment type="caution">
    <text evidence="16">The sequence shown here is derived from an EMBL/GenBank/DDBJ whole genome shotgun (WGS) entry which is preliminary data.</text>
</comment>
<sequence length="751" mass="84990">MDINQVEDLNGLRFSFNVLPTNRLDAAACSFPIGCLYTPLKIIQGHLPFQYDPISCQKCNSFLNPYCAIDLTNKTWKCPICESINVFPSTYHEMTQECLAAELLPEFTTIEYMKKFPSYPPIFLFVVDTCVSSSEMESLKAVLLQTIDYIPNSALVGFITYGTLIYLHELRFTEYSHNYVFNGLKTYSDDQIKKYLSIKMINGIIQNDVIIPKSEAEQMLTSIVDNLCPDPFFVEKGNRPNRCTGAALDLAVTLFETIYRNKASSQIFLFSGGPITKGPGKMAELSRDSKIRQHQDIENGSATMSQQSRAFFAKVAKKASNCNVVINLISASFEESGVYEIMPAVYDTGGFLLSNESFSENNVSKTFLKYFKGGIIKNVGVNCQMYIRLSKLLKVSGCIGPCNSAETMSAYVSPNKIGCGGTSQWKMVGLLPQTTFAFYFDILNSKVDPILLNSIAYIQFVTRYRHLSSGTIRIRVTTAALRFADLEVNKNMIMQGFDQEAASILLSKQIMFTVYQKDEAIDIIHIIDNKLISLCKRFGEYTVNEPGSFKLPYMFEFIPQFIYHLRRSPFLNKFNSSPDQTAALRHTLLCQDVNNSMFMIQPALLKYSLDQPPTPVLLDTSSLKHDCVLLFDSYYRVLIWHGSSIAAWRDMRYQDQEEYQNLKAALEQPRIEAMELLKERFPTPQFISCDQNSSLERYLLARCNPSGEVLVLVPVASDGGFTSEHRREGVSTDEQSMYLFIKKLKEMATSQ</sequence>
<dbReference type="Gene3D" id="1.20.120.730">
    <property type="entry name" value="Sec23/Sec24 helical domain"/>
    <property type="match status" value="1"/>
</dbReference>
<evidence type="ECO:0000256" key="6">
    <source>
        <dbReference type="ARBA" id="ARBA00022892"/>
    </source>
</evidence>
<evidence type="ECO:0000259" key="12">
    <source>
        <dbReference type="Pfam" id="PF04810"/>
    </source>
</evidence>
<keyword evidence="5 10" id="KW-0862">Zinc</keyword>
<dbReference type="SUPFAM" id="SSF53300">
    <property type="entry name" value="vWA-like"/>
    <property type="match status" value="1"/>
</dbReference>
<dbReference type="SUPFAM" id="SSF81995">
    <property type="entry name" value="beta-sandwich domain of Sec23/24"/>
    <property type="match status" value="1"/>
</dbReference>
<evidence type="ECO:0000256" key="1">
    <source>
        <dbReference type="ARBA" id="ARBA00009210"/>
    </source>
</evidence>
<feature type="domain" description="Sec23/Sec24 beta-sandwich" evidence="15">
    <location>
        <begin position="380"/>
        <end position="483"/>
    </location>
</feature>
<evidence type="ECO:0000256" key="3">
    <source>
        <dbReference type="ARBA" id="ARBA00022723"/>
    </source>
</evidence>
<evidence type="ECO:0000256" key="4">
    <source>
        <dbReference type="ARBA" id="ARBA00022824"/>
    </source>
</evidence>
<keyword evidence="7 10" id="KW-0653">Protein transport</keyword>
<dbReference type="Pfam" id="PF04815">
    <property type="entry name" value="Sec23_helical"/>
    <property type="match status" value="1"/>
</dbReference>
<keyword evidence="10" id="KW-0963">Cytoplasm</keyword>
<dbReference type="Gene3D" id="3.40.50.410">
    <property type="entry name" value="von Willebrand factor, type A domain"/>
    <property type="match status" value="1"/>
</dbReference>
<accession>A0ABR2KPT5</accession>
<evidence type="ECO:0000256" key="8">
    <source>
        <dbReference type="ARBA" id="ARBA00023136"/>
    </source>
</evidence>
<evidence type="ECO:0000313" key="16">
    <source>
        <dbReference type="EMBL" id="KAK8893125.1"/>
    </source>
</evidence>
<evidence type="ECO:0000256" key="10">
    <source>
        <dbReference type="RuleBase" id="RU365030"/>
    </source>
</evidence>
<reference evidence="16 17" key="1">
    <citation type="submission" date="2024-04" db="EMBL/GenBank/DDBJ databases">
        <title>Tritrichomonas musculus Genome.</title>
        <authorList>
            <person name="Alves-Ferreira E."/>
            <person name="Grigg M."/>
            <person name="Lorenzi H."/>
            <person name="Galac M."/>
        </authorList>
    </citation>
    <scope>NUCLEOTIDE SEQUENCE [LARGE SCALE GENOMIC DNA]</scope>
    <source>
        <strain evidence="16 17">EAF2021</strain>
    </source>
</reference>
<dbReference type="InterPro" id="IPR036174">
    <property type="entry name" value="Znf_Sec23_Sec24_sf"/>
</dbReference>
<feature type="domain" description="Sec23/Sec24 helical" evidence="14">
    <location>
        <begin position="498"/>
        <end position="597"/>
    </location>
</feature>
<dbReference type="InterPro" id="IPR036465">
    <property type="entry name" value="vWFA_dom_sf"/>
</dbReference>
<dbReference type="InterPro" id="IPR037364">
    <property type="entry name" value="Sec23"/>
</dbReference>
<evidence type="ECO:0000256" key="9">
    <source>
        <dbReference type="ARBA" id="ARBA00023329"/>
    </source>
</evidence>
<proteinExistence type="inferred from homology"/>
<dbReference type="Gene3D" id="2.30.30.380">
    <property type="entry name" value="Zn-finger domain of Sec23/24"/>
    <property type="match status" value="1"/>
</dbReference>
<keyword evidence="6 10" id="KW-0931">ER-Golgi transport</keyword>
<dbReference type="InterPro" id="IPR029006">
    <property type="entry name" value="ADF-H/Gelsolin-like_dom_sf"/>
</dbReference>
<keyword evidence="2 10" id="KW-0813">Transport</keyword>
<keyword evidence="4 10" id="KW-0256">Endoplasmic reticulum</keyword>
<organism evidence="16 17">
    <name type="scientific">Tritrichomonas musculus</name>
    <dbReference type="NCBI Taxonomy" id="1915356"/>
    <lineage>
        <taxon>Eukaryota</taxon>
        <taxon>Metamonada</taxon>
        <taxon>Parabasalia</taxon>
        <taxon>Tritrichomonadida</taxon>
        <taxon>Tritrichomonadidae</taxon>
        <taxon>Tritrichomonas</taxon>
    </lineage>
</organism>
<dbReference type="SUPFAM" id="SSF81811">
    <property type="entry name" value="Helical domain of Sec23/24"/>
    <property type="match status" value="1"/>
</dbReference>
<dbReference type="Gene3D" id="2.60.40.1670">
    <property type="entry name" value="beta-sandwich domain of Sec23/24"/>
    <property type="match status" value="1"/>
</dbReference>
<dbReference type="InterPro" id="IPR006900">
    <property type="entry name" value="Sec23/24_helical_dom"/>
</dbReference>
<dbReference type="PANTHER" id="PTHR11141">
    <property type="entry name" value="PROTEIN TRANSPORT PROTEIN SEC23"/>
    <property type="match status" value="1"/>
</dbReference>
<dbReference type="SUPFAM" id="SSF82919">
    <property type="entry name" value="Zn-finger domain of Sec23/24"/>
    <property type="match status" value="1"/>
</dbReference>
<dbReference type="InterPro" id="IPR006896">
    <property type="entry name" value="Sec23/24_trunk_dom"/>
</dbReference>
<protein>
    <recommendedName>
        <fullName evidence="10">Protein transport protein SEC23</fullName>
    </recommendedName>
</protein>
<dbReference type="Pfam" id="PF00626">
    <property type="entry name" value="Gelsolin"/>
    <property type="match status" value="1"/>
</dbReference>
<dbReference type="Gene3D" id="3.40.20.10">
    <property type="entry name" value="Severin"/>
    <property type="match status" value="1"/>
</dbReference>
<comment type="similarity">
    <text evidence="1 10">Belongs to the SEC23/SEC24 family. SEC23 subfamily.</text>
</comment>
<evidence type="ECO:0000256" key="2">
    <source>
        <dbReference type="ARBA" id="ARBA00022448"/>
    </source>
</evidence>
<dbReference type="InterPro" id="IPR006895">
    <property type="entry name" value="Znf_Sec23_Sec24"/>
</dbReference>
<keyword evidence="8 10" id="KW-0472">Membrane</keyword>
<dbReference type="InterPro" id="IPR036180">
    <property type="entry name" value="Gelsolin-like_dom_sf"/>
</dbReference>
<gene>
    <name evidence="16" type="ORF">M9Y10_021540</name>
</gene>
<evidence type="ECO:0000259" key="11">
    <source>
        <dbReference type="Pfam" id="PF00626"/>
    </source>
</evidence>
<keyword evidence="17" id="KW-1185">Reference proteome</keyword>
<evidence type="ECO:0000256" key="5">
    <source>
        <dbReference type="ARBA" id="ARBA00022833"/>
    </source>
</evidence>
<comment type="subcellular location">
    <subcellularLocation>
        <location evidence="10">Cytoplasmic vesicle</location>
        <location evidence="10">COPII-coated vesicle membrane</location>
        <topology evidence="10">Peripheral membrane protein</topology>
        <orientation evidence="10">Cytoplasmic side</orientation>
    </subcellularLocation>
    <subcellularLocation>
        <location evidence="10">Endoplasmic reticulum membrane</location>
        <topology evidence="10">Peripheral membrane protein</topology>
        <orientation evidence="10">Cytoplasmic side</orientation>
    </subcellularLocation>
</comment>
<name>A0ABR2KPT5_9EUKA</name>
<dbReference type="Proteomes" id="UP001470230">
    <property type="component" value="Unassembled WGS sequence"/>
</dbReference>
<dbReference type="InterPro" id="IPR007123">
    <property type="entry name" value="Gelsolin-like_dom"/>
</dbReference>
<keyword evidence="3 10" id="KW-0479">Metal-binding</keyword>
<dbReference type="InterPro" id="IPR036175">
    <property type="entry name" value="Sec23/24_helical_dom_sf"/>
</dbReference>
<comment type="function">
    <text evidence="10">Component of the coat protein complex II (COPII) which promotes the formation of transport vesicles from the endoplasmic reticulum (ER). The coat has two main functions, the physical deformation of the endoplasmic reticulum membrane into vesicles and the selection of cargo molecules.</text>
</comment>
<feature type="domain" description="Gelsolin-like" evidence="11">
    <location>
        <begin position="612"/>
        <end position="697"/>
    </location>
</feature>
<feature type="domain" description="Sec23/Sec24 trunk" evidence="13">
    <location>
        <begin position="120"/>
        <end position="371"/>
    </location>
</feature>
<dbReference type="SUPFAM" id="SSF82754">
    <property type="entry name" value="C-terminal, gelsolin-like domain of Sec23/24"/>
    <property type="match status" value="1"/>
</dbReference>
<dbReference type="Pfam" id="PF08033">
    <property type="entry name" value="Sec23_BS"/>
    <property type="match status" value="1"/>
</dbReference>
<dbReference type="Pfam" id="PF04811">
    <property type="entry name" value="Sec23_trunk"/>
    <property type="match status" value="1"/>
</dbReference>
<dbReference type="EMBL" id="JAPFFF010000003">
    <property type="protein sequence ID" value="KAK8893125.1"/>
    <property type="molecule type" value="Genomic_DNA"/>
</dbReference>
<evidence type="ECO:0000259" key="13">
    <source>
        <dbReference type="Pfam" id="PF04811"/>
    </source>
</evidence>
<dbReference type="Pfam" id="PF04810">
    <property type="entry name" value="zf-Sec23_Sec24"/>
    <property type="match status" value="1"/>
</dbReference>
<evidence type="ECO:0000259" key="14">
    <source>
        <dbReference type="Pfam" id="PF04815"/>
    </source>
</evidence>
<keyword evidence="9 10" id="KW-0968">Cytoplasmic vesicle</keyword>
<feature type="domain" description="Zinc finger Sec23/Sec24-type" evidence="12">
    <location>
        <begin position="53"/>
        <end position="91"/>
    </location>
</feature>
<dbReference type="PANTHER" id="PTHR11141:SF0">
    <property type="entry name" value="PROTEIN TRANSPORT PROTEIN SEC23"/>
    <property type="match status" value="1"/>
</dbReference>
<evidence type="ECO:0000256" key="7">
    <source>
        <dbReference type="ARBA" id="ARBA00022927"/>
    </source>
</evidence>
<dbReference type="InterPro" id="IPR012990">
    <property type="entry name" value="Beta-sandwich_Sec23_24"/>
</dbReference>